<feature type="binding site" evidence="1">
    <location>
        <position position="53"/>
    </location>
    <ligand>
        <name>Mg(2+)</name>
        <dbReference type="ChEBI" id="CHEBI:18420"/>
        <label>4</label>
    </ligand>
</feature>
<proteinExistence type="inferred from homology"/>
<accession>A0ABR4Z9C5</accession>
<comment type="miscellaneous">
    <text evidence="1">Reaction mechanism of ThiL seems to utilize a direct, inline transfer of the gamma-phosphate of ATP to TMP rather than a phosphorylated enzyme intermediate.</text>
</comment>
<keyword evidence="1" id="KW-0460">Magnesium</keyword>
<dbReference type="Proteomes" id="UP000031364">
    <property type="component" value="Unassembled WGS sequence"/>
</dbReference>
<dbReference type="NCBIfam" id="TIGR01379">
    <property type="entry name" value="thiL"/>
    <property type="match status" value="1"/>
</dbReference>
<feature type="binding site" evidence="1">
    <location>
        <position position="132"/>
    </location>
    <ligand>
        <name>Mg(2+)</name>
        <dbReference type="ChEBI" id="CHEBI:18420"/>
        <label>1</label>
    </ligand>
</feature>
<dbReference type="GO" id="GO:0016301">
    <property type="term" value="F:kinase activity"/>
    <property type="evidence" value="ECO:0007669"/>
    <property type="project" value="UniProtKB-KW"/>
</dbReference>
<protein>
    <recommendedName>
        <fullName evidence="1">Thiamine-monophosphate kinase</fullName>
        <shortName evidence="1">TMP kinase</shortName>
        <shortName evidence="1">Thiamine-phosphate kinase</shortName>
        <ecNumber evidence="1">2.7.4.16</ecNumber>
    </recommendedName>
</protein>
<dbReference type="InterPro" id="IPR036921">
    <property type="entry name" value="PurM-like_N_sf"/>
</dbReference>
<dbReference type="CDD" id="cd02194">
    <property type="entry name" value="ThiL"/>
    <property type="match status" value="1"/>
</dbReference>
<feature type="binding site" evidence="1">
    <location>
        <position position="39"/>
    </location>
    <ligand>
        <name>Mg(2+)</name>
        <dbReference type="ChEBI" id="CHEBI:18420"/>
        <label>4</label>
    </ligand>
</feature>
<name>A0ABR4Z9C5_9NOCA</name>
<keyword evidence="1" id="KW-0784">Thiamine biosynthesis</keyword>
<keyword evidence="1" id="KW-0808">Transferase</keyword>
<feature type="domain" description="PurM-like N-terminal" evidence="3">
    <location>
        <begin position="37"/>
        <end position="147"/>
    </location>
</feature>
<feature type="binding site" evidence="1">
    <location>
        <position position="54"/>
    </location>
    <ligand>
        <name>Mg(2+)</name>
        <dbReference type="ChEBI" id="CHEBI:18420"/>
        <label>1</label>
    </ligand>
</feature>
<feature type="binding site" evidence="1">
    <location>
        <position position="330"/>
    </location>
    <ligand>
        <name>substrate</name>
    </ligand>
</feature>
<dbReference type="HAMAP" id="MF_02128">
    <property type="entry name" value="TMP_kinase"/>
    <property type="match status" value="1"/>
</dbReference>
<dbReference type="Gene3D" id="3.90.650.10">
    <property type="entry name" value="PurM-like C-terminal domain"/>
    <property type="match status" value="1"/>
</dbReference>
<dbReference type="Pfam" id="PF00586">
    <property type="entry name" value="AIRS"/>
    <property type="match status" value="1"/>
</dbReference>
<evidence type="ECO:0000256" key="2">
    <source>
        <dbReference type="SAM" id="MobiDB-lite"/>
    </source>
</evidence>
<dbReference type="PANTHER" id="PTHR30270">
    <property type="entry name" value="THIAMINE-MONOPHOSPHATE KINASE"/>
    <property type="match status" value="1"/>
</dbReference>
<organism evidence="4 5">
    <name type="scientific">Nocardia vulneris</name>
    <dbReference type="NCBI Taxonomy" id="1141657"/>
    <lineage>
        <taxon>Bacteria</taxon>
        <taxon>Bacillati</taxon>
        <taxon>Actinomycetota</taxon>
        <taxon>Actinomycetes</taxon>
        <taxon>Mycobacteriales</taxon>
        <taxon>Nocardiaceae</taxon>
        <taxon>Nocardia</taxon>
    </lineage>
</organism>
<feature type="binding site" evidence="1">
    <location>
        <position position="55"/>
    </location>
    <ligand>
        <name>Mg(2+)</name>
        <dbReference type="ChEBI" id="CHEBI:18420"/>
        <label>2</label>
    </ligand>
</feature>
<feature type="compositionally biased region" description="Basic and acidic residues" evidence="2">
    <location>
        <begin position="225"/>
        <end position="258"/>
    </location>
</feature>
<dbReference type="InterPro" id="IPR006283">
    <property type="entry name" value="ThiL-like"/>
</dbReference>
<comment type="catalytic activity">
    <reaction evidence="1">
        <text>thiamine phosphate + ATP = thiamine diphosphate + ADP</text>
        <dbReference type="Rhea" id="RHEA:15913"/>
        <dbReference type="ChEBI" id="CHEBI:30616"/>
        <dbReference type="ChEBI" id="CHEBI:37575"/>
        <dbReference type="ChEBI" id="CHEBI:58937"/>
        <dbReference type="ChEBI" id="CHEBI:456216"/>
        <dbReference type="EC" id="2.7.4.16"/>
    </reaction>
</comment>
<dbReference type="Gene3D" id="3.30.1330.10">
    <property type="entry name" value="PurM-like, N-terminal domain"/>
    <property type="match status" value="1"/>
</dbReference>
<feature type="compositionally biased region" description="Low complexity" evidence="2">
    <location>
        <begin position="259"/>
        <end position="274"/>
    </location>
</feature>
<dbReference type="EC" id="2.7.4.16" evidence="1"/>
<feature type="binding site" evidence="1">
    <location>
        <position position="157"/>
    </location>
    <ligand>
        <name>ATP</name>
        <dbReference type="ChEBI" id="CHEBI:30616"/>
    </ligand>
</feature>
<dbReference type="PANTHER" id="PTHR30270:SF0">
    <property type="entry name" value="THIAMINE-MONOPHOSPHATE KINASE"/>
    <property type="match status" value="1"/>
</dbReference>
<comment type="similarity">
    <text evidence="1">Belongs to the thiamine-monophosphate kinase family.</text>
</comment>
<evidence type="ECO:0000313" key="4">
    <source>
        <dbReference type="EMBL" id="KIA61902.1"/>
    </source>
</evidence>
<sequence>MSESATPRTVRELGEFALIERINRRRVQAPGVLLGPGDDAALVAAPDGRFVVTTDMLVQDRHFRLDWSSPADIGRKAIAQNAADVVAMGAAPSAFVVALGLPSDTPLEVVDGLADGMWAEAARAGASIAGGDLVRSREIVISVTAFGDLNGRAPVPRAGARVGDTVAVAGRLGWSAAGLAALTAGVDSAEFAEVLAAHRVPQPPYTAVLDVLSTKDTAAQPHNDVAPHPRDDAASHSHDDVAAHPHNDAAPPPRDDAAAHPPNNTANPATPCPNSLTDVSDGLLADLGHIAESSGVSIDLDSAALRDPALERIAGALDADAAQWILTGGEDHAFAGTWPAGRPLPPGWVPIGRVCAGHGVTVDGVPRSGSAGWESFGGADSASPGEPR</sequence>
<feature type="binding site" evidence="1">
    <location>
        <position position="278"/>
    </location>
    <ligand>
        <name>Mg(2+)</name>
        <dbReference type="ChEBI" id="CHEBI:18420"/>
        <label>3</label>
    </ligand>
</feature>
<feature type="binding site" evidence="1">
    <location>
        <position position="84"/>
    </location>
    <ligand>
        <name>Mg(2+)</name>
        <dbReference type="ChEBI" id="CHEBI:18420"/>
        <label>3</label>
    </ligand>
</feature>
<keyword evidence="1" id="KW-0547">Nucleotide-binding</keyword>
<dbReference type="EMBL" id="JNFP01000038">
    <property type="protein sequence ID" value="KIA61902.1"/>
    <property type="molecule type" value="Genomic_DNA"/>
</dbReference>
<feature type="binding site" evidence="1">
    <location>
        <position position="84"/>
    </location>
    <ligand>
        <name>Mg(2+)</name>
        <dbReference type="ChEBI" id="CHEBI:18420"/>
        <label>4</label>
    </ligand>
</feature>
<keyword evidence="5" id="KW-1185">Reference proteome</keyword>
<feature type="binding site" evidence="1">
    <location>
        <position position="373"/>
    </location>
    <ligand>
        <name>substrate</name>
    </ligand>
</feature>
<feature type="binding site" evidence="1">
    <location>
        <position position="55"/>
    </location>
    <ligand>
        <name>Mg(2+)</name>
        <dbReference type="ChEBI" id="CHEBI:18420"/>
        <label>1</label>
    </ligand>
</feature>
<dbReference type="SUPFAM" id="SSF56042">
    <property type="entry name" value="PurM C-terminal domain-like"/>
    <property type="match status" value="2"/>
</dbReference>
<feature type="region of interest" description="Disordered" evidence="2">
    <location>
        <begin position="366"/>
        <end position="388"/>
    </location>
</feature>
<feature type="binding site" evidence="1">
    <location>
        <position position="281"/>
    </location>
    <ligand>
        <name>Mg(2+)</name>
        <dbReference type="ChEBI" id="CHEBI:18420"/>
        <label>5</label>
    </ligand>
</feature>
<comment type="caution">
    <text evidence="4">The sequence shown here is derived from an EMBL/GenBank/DDBJ whole genome shotgun (WGS) entry which is preliminary data.</text>
</comment>
<dbReference type="SUPFAM" id="SSF55326">
    <property type="entry name" value="PurM N-terminal domain-like"/>
    <property type="match status" value="1"/>
</dbReference>
<evidence type="ECO:0000313" key="5">
    <source>
        <dbReference type="Proteomes" id="UP000031364"/>
    </source>
</evidence>
<dbReference type="InterPro" id="IPR016188">
    <property type="entry name" value="PurM-like_N"/>
</dbReference>
<feature type="binding site" evidence="1">
    <location>
        <position position="84"/>
    </location>
    <ligand>
        <name>Mg(2+)</name>
        <dbReference type="ChEBI" id="CHEBI:18420"/>
        <label>2</label>
    </ligand>
</feature>
<dbReference type="InterPro" id="IPR036676">
    <property type="entry name" value="PurM-like_C_sf"/>
</dbReference>
<feature type="binding site" evidence="1">
    <location>
        <position position="39"/>
    </location>
    <ligand>
        <name>Mg(2+)</name>
        <dbReference type="ChEBI" id="CHEBI:18420"/>
        <label>3</label>
    </ligand>
</feature>
<evidence type="ECO:0000259" key="3">
    <source>
        <dbReference type="Pfam" id="PF00586"/>
    </source>
</evidence>
<feature type="binding site" evidence="1">
    <location>
        <position position="280"/>
    </location>
    <ligand>
        <name>ATP</name>
        <dbReference type="ChEBI" id="CHEBI:30616"/>
    </ligand>
</feature>
<evidence type="ECO:0000256" key="1">
    <source>
        <dbReference type="HAMAP-Rule" id="MF_02128"/>
    </source>
</evidence>
<feature type="binding site" evidence="1">
    <location>
        <begin position="131"/>
        <end position="132"/>
    </location>
    <ligand>
        <name>ATP</name>
        <dbReference type="ChEBI" id="CHEBI:30616"/>
    </ligand>
</feature>
<feature type="region of interest" description="Disordered" evidence="2">
    <location>
        <begin position="219"/>
        <end position="277"/>
    </location>
</feature>
<keyword evidence="1 4" id="KW-0418">Kinase</keyword>
<reference evidence="4 5" key="1">
    <citation type="journal article" date="2014" name="Int. J. Syst. Evol. Microbiol.">
        <title>Nocardia vulneris sp. nov., isolated from wounds of human patients in North America.</title>
        <authorList>
            <person name="Lasker B.A."/>
            <person name="Bell M."/>
            <person name="Klenk H.P."/>
            <person name="Sproer C."/>
            <person name="Schumann C."/>
            <person name="Schumann P."/>
            <person name="Brown J.M."/>
        </authorList>
    </citation>
    <scope>NUCLEOTIDE SEQUENCE [LARGE SCALE GENOMIC DNA]</scope>
    <source>
        <strain evidence="4 5">W9851</strain>
    </source>
</reference>
<keyword evidence="1" id="KW-0067">ATP-binding</keyword>
<feature type="binding site" evidence="1">
    <location>
        <position position="62"/>
    </location>
    <ligand>
        <name>substrate</name>
    </ligand>
</feature>
<comment type="pathway">
    <text evidence="1">Cofactor biosynthesis; thiamine diphosphate biosynthesis; thiamine diphosphate from thiamine phosphate: step 1/1.</text>
</comment>
<comment type="caution">
    <text evidence="1">Lacks conserved residue(s) required for the propagation of feature annotation.</text>
</comment>
<comment type="function">
    <text evidence="1">Catalyzes the ATP-dependent phosphorylation of thiamine-monophosphate (TMP) to form thiamine-pyrophosphate (TPP), the active form of vitamin B1.</text>
</comment>
<keyword evidence="1" id="KW-0479">Metal-binding</keyword>
<gene>
    <name evidence="1" type="primary">thiL</name>
    <name evidence="4" type="ORF">FG87_27890</name>
</gene>